<dbReference type="InterPro" id="IPR029044">
    <property type="entry name" value="Nucleotide-diphossugar_trans"/>
</dbReference>
<evidence type="ECO:0000256" key="1">
    <source>
        <dbReference type="ARBA" id="ARBA00005208"/>
    </source>
</evidence>
<evidence type="ECO:0000256" key="2">
    <source>
        <dbReference type="ARBA" id="ARBA00010401"/>
    </source>
</evidence>
<dbReference type="InterPro" id="IPR002618">
    <property type="entry name" value="UDPGP_fam"/>
</dbReference>
<dbReference type="PANTHER" id="PTHR11952">
    <property type="entry name" value="UDP- GLUCOSE PYROPHOSPHORYLASE"/>
    <property type="match status" value="1"/>
</dbReference>
<dbReference type="GO" id="GO:0006048">
    <property type="term" value="P:UDP-N-acetylglucosamine biosynthetic process"/>
    <property type="evidence" value="ECO:0007669"/>
    <property type="project" value="TreeGrafter"/>
</dbReference>
<accession>A0A2S4WC97</accession>
<evidence type="ECO:0000313" key="8">
    <source>
        <dbReference type="Proteomes" id="UP000238274"/>
    </source>
</evidence>
<dbReference type="EMBL" id="PKSM01000050">
    <property type="protein sequence ID" value="POW19362.1"/>
    <property type="molecule type" value="Genomic_DNA"/>
</dbReference>
<comment type="similarity">
    <text evidence="2">Belongs to the UDPGP type 1 family.</text>
</comment>
<dbReference type="Pfam" id="PF01704">
    <property type="entry name" value="UDPGP"/>
    <property type="match status" value="1"/>
</dbReference>
<dbReference type="EC" id="2.7.7.23" evidence="3"/>
<dbReference type="VEuPathDB" id="FungiDB:PSTT_05397"/>
<proteinExistence type="inferred from homology"/>
<comment type="pathway">
    <text evidence="1">Nucleotide-sugar biosynthesis; UDP-N-acetyl-alpha-D-glucosamine biosynthesis; UDP-N-acetyl-alpha-D-glucosamine from N-acetyl-alpha-D-glucosamine 1-phosphate: step 1/1.</text>
</comment>
<dbReference type="Proteomes" id="UP000238274">
    <property type="component" value="Unassembled WGS sequence"/>
</dbReference>
<reference evidence="8" key="3">
    <citation type="journal article" date="2018" name="Mol. Plant Microbe Interact.">
        <title>Genome sequence resources for the wheat stripe rust pathogen (Puccinia striiformis f. sp. tritici) and the barley stripe rust pathogen (Puccinia striiformis f. sp. hordei).</title>
        <authorList>
            <person name="Xia C."/>
            <person name="Wang M."/>
            <person name="Yin C."/>
            <person name="Cornejo O.E."/>
            <person name="Hulbert S.H."/>
            <person name="Chen X."/>
        </authorList>
    </citation>
    <scope>NUCLEOTIDE SEQUENCE [LARGE SCALE GENOMIC DNA]</scope>
    <source>
        <strain evidence="8">93TX-2</strain>
    </source>
</reference>
<dbReference type="OrthoDB" id="532420at2759"/>
<keyword evidence="5" id="KW-0548">Nucleotidyltransferase</keyword>
<evidence type="ECO:0000313" key="7">
    <source>
        <dbReference type="EMBL" id="POW19362.1"/>
    </source>
</evidence>
<reference evidence="8" key="2">
    <citation type="journal article" date="2018" name="BMC Genomics">
        <title>Genomic insights into host adaptation between the wheat stripe rust pathogen (Puccinia striiformis f. sp. tritici) and the barley stripe rust pathogen (Puccinia striiformis f. sp. hordei).</title>
        <authorList>
            <person name="Xia C."/>
            <person name="Wang M."/>
            <person name="Yin C."/>
            <person name="Cornejo O.E."/>
            <person name="Hulbert S.H."/>
            <person name="Chen X."/>
        </authorList>
    </citation>
    <scope>NUCLEOTIDE SEQUENCE [LARGE SCALE GENOMIC DNA]</scope>
    <source>
        <strain evidence="8">93TX-2</strain>
    </source>
</reference>
<name>A0A2S4WC97_9BASI</name>
<dbReference type="PANTHER" id="PTHR11952:SF2">
    <property type="entry name" value="LD24639P"/>
    <property type="match status" value="1"/>
</dbReference>
<dbReference type="AlphaFoldDB" id="A0A2S4WC97"/>
<comment type="catalytic activity">
    <reaction evidence="6">
        <text>N-acetyl-alpha-D-glucosamine 1-phosphate + UTP + H(+) = UDP-N-acetyl-alpha-D-glucosamine + diphosphate</text>
        <dbReference type="Rhea" id="RHEA:13509"/>
        <dbReference type="ChEBI" id="CHEBI:15378"/>
        <dbReference type="ChEBI" id="CHEBI:33019"/>
        <dbReference type="ChEBI" id="CHEBI:46398"/>
        <dbReference type="ChEBI" id="CHEBI:57705"/>
        <dbReference type="ChEBI" id="CHEBI:57776"/>
        <dbReference type="EC" id="2.7.7.23"/>
    </reaction>
</comment>
<evidence type="ECO:0000256" key="3">
    <source>
        <dbReference type="ARBA" id="ARBA00012457"/>
    </source>
</evidence>
<keyword evidence="8" id="KW-1185">Reference proteome</keyword>
<organism evidence="7 8">
    <name type="scientific">Puccinia striiformis</name>
    <dbReference type="NCBI Taxonomy" id="27350"/>
    <lineage>
        <taxon>Eukaryota</taxon>
        <taxon>Fungi</taxon>
        <taxon>Dikarya</taxon>
        <taxon>Basidiomycota</taxon>
        <taxon>Pucciniomycotina</taxon>
        <taxon>Pucciniomycetes</taxon>
        <taxon>Pucciniales</taxon>
        <taxon>Pucciniaceae</taxon>
        <taxon>Puccinia</taxon>
    </lineage>
</organism>
<dbReference type="InterPro" id="IPR039741">
    <property type="entry name" value="UDP-sugar_pyrophosphorylase"/>
</dbReference>
<sequence>MKRFDFGFFGNPVLCVLEPVHDHPLENLDVRVDRSVPARLSDGLLALAAKIIKQGVKSELDRSTLLGNRLLLLLIDGFRVAELGLAEDGKFRLHFVGFAAASQPIFSQSIEENSGVHSRSSSSNWLTNGLTSFDLQYLSQQLLDYKPNYHYNYKERTKRRRKKELTHQLSSIDPNRVNQIFKQSTIKPEEEEDKVVLEPPPKESLESIIDVTQPEIKDKISKWESIGFQSIKDQKIAILLLAGGQGTRLGSSDPKGCYDIGLPSQKSLFQIQAEKIIRLQDLVGGTAIIPWYIMTSGPTRKPTQDYFIKMNYFGLKKENVIFFEQGVLPALTPEGKMFLETRSRRHEFAGRSVLEDLKARGIEYIHAYCVDNCLVKVADPIFMGYCIDKQTLCGVKVVCKSQPTESVGVIARKNKLLVEMDESVASSIDSQSGQLKFNSANIANHFYSYKFLESIKSFEDKLSYHIANKKIPHIDLTTKELVKPKSLTLLEVDRKEEFSPLKNAPNTGTDDPQTSRRDLLAQQKRWLESAGCKFSNPNIELELSPIVSYAGEGLEILNGKTIDKSAYVHDKDGLNKL</sequence>
<evidence type="ECO:0000256" key="5">
    <source>
        <dbReference type="ARBA" id="ARBA00022695"/>
    </source>
</evidence>
<evidence type="ECO:0000256" key="6">
    <source>
        <dbReference type="ARBA" id="ARBA00048493"/>
    </source>
</evidence>
<comment type="caution">
    <text evidence="7">The sequence shown here is derived from an EMBL/GenBank/DDBJ whole genome shotgun (WGS) entry which is preliminary data.</text>
</comment>
<dbReference type="VEuPathDB" id="FungiDB:PSHT_04737"/>
<reference evidence="7 8" key="1">
    <citation type="submission" date="2017-12" db="EMBL/GenBank/DDBJ databases">
        <title>Gene loss provides genomic basis for host adaptation in cereal stripe rust fungi.</title>
        <authorList>
            <person name="Xia C."/>
        </authorList>
    </citation>
    <scope>NUCLEOTIDE SEQUENCE [LARGE SCALE GENOMIC DNA]</scope>
    <source>
        <strain evidence="7 8">93TX-2</strain>
    </source>
</reference>
<evidence type="ECO:0000256" key="4">
    <source>
        <dbReference type="ARBA" id="ARBA00022679"/>
    </source>
</evidence>
<keyword evidence="4" id="KW-0808">Transferase</keyword>
<dbReference type="SUPFAM" id="SSF53448">
    <property type="entry name" value="Nucleotide-diphospho-sugar transferases"/>
    <property type="match status" value="1"/>
</dbReference>
<dbReference type="GO" id="GO:0003977">
    <property type="term" value="F:UDP-N-acetylglucosamine diphosphorylase activity"/>
    <property type="evidence" value="ECO:0007669"/>
    <property type="project" value="UniProtKB-EC"/>
</dbReference>
<protein>
    <recommendedName>
        <fullName evidence="3">UDP-N-acetylglucosamine diphosphorylase</fullName>
        <ecNumber evidence="3">2.7.7.23</ecNumber>
    </recommendedName>
</protein>
<dbReference type="Gene3D" id="3.90.550.10">
    <property type="entry name" value="Spore Coat Polysaccharide Biosynthesis Protein SpsA, Chain A"/>
    <property type="match status" value="1"/>
</dbReference>
<gene>
    <name evidence="7" type="ORF">PSHT_04737</name>
</gene>